<reference evidence="5" key="1">
    <citation type="submission" date="2020-09" db="EMBL/GenBank/DDBJ databases">
        <title>Comparative genome analyses of four rice-infecting Rhizoctonia solani isolates reveal extensive enrichment of homogalacturonan modification genes.</title>
        <authorList>
            <person name="Lee D.-Y."/>
            <person name="Jeon J."/>
            <person name="Kim K.-T."/>
            <person name="Cheong K."/>
            <person name="Song H."/>
            <person name="Choi G."/>
            <person name="Ko J."/>
            <person name="Opiyo S.O."/>
            <person name="Zuo S."/>
            <person name="Madhav S."/>
            <person name="Lee Y.-H."/>
            <person name="Wang G.-L."/>
        </authorList>
    </citation>
    <scope>NUCLEOTIDE SEQUENCE</scope>
    <source>
        <strain evidence="5">AG1-IA WGL</strain>
    </source>
</reference>
<dbReference type="InterPro" id="IPR036875">
    <property type="entry name" value="Znf_CCHC_sf"/>
</dbReference>
<feature type="domain" description="CCHC-type" evidence="4">
    <location>
        <begin position="221"/>
        <end position="234"/>
    </location>
</feature>
<evidence type="ECO:0000313" key="5">
    <source>
        <dbReference type="EMBL" id="KAF8702232.1"/>
    </source>
</evidence>
<evidence type="ECO:0000259" key="4">
    <source>
        <dbReference type="PROSITE" id="PS50158"/>
    </source>
</evidence>
<gene>
    <name evidence="5" type="ORF">RHS03_06389</name>
</gene>
<evidence type="ECO:0000256" key="2">
    <source>
        <dbReference type="PROSITE-ProRule" id="PRU00047"/>
    </source>
</evidence>
<evidence type="ECO:0000256" key="1">
    <source>
        <dbReference type="ARBA" id="ARBA00022664"/>
    </source>
</evidence>
<evidence type="ECO:0000256" key="3">
    <source>
        <dbReference type="SAM" id="MobiDB-lite"/>
    </source>
</evidence>
<keyword evidence="2" id="KW-0479">Metal-binding</keyword>
<dbReference type="GO" id="GO:0003676">
    <property type="term" value="F:nucleic acid binding"/>
    <property type="evidence" value="ECO:0007669"/>
    <property type="project" value="InterPro"/>
</dbReference>
<feature type="compositionally biased region" description="Basic and acidic residues" evidence="3">
    <location>
        <begin position="245"/>
        <end position="254"/>
    </location>
</feature>
<dbReference type="PROSITE" id="PS50158">
    <property type="entry name" value="ZF_CCHC"/>
    <property type="match status" value="1"/>
</dbReference>
<name>A0A8H7LT25_9AGAM</name>
<proteinExistence type="predicted"/>
<dbReference type="Gene3D" id="4.10.60.10">
    <property type="entry name" value="Zinc finger, CCHC-type"/>
    <property type="match status" value="1"/>
</dbReference>
<sequence>MTTSINSLIAAMPKLDGNNYHDWAFDIKMIAMRAGTWDVLTGVQKPPKDGGGDWEKLDRDAYTMIGLSVGRSEMVHVRDCKTAHQAWTALEEIYARSSRANRIALRQKMNMVSLVDDDVQDYVAQISDLAARLRASGVNISDEEEADILIMNLPSTWNHVASSLMIRPGVLTVKDVATVLREELVRREHEKNGGRIAAFAARSTTGQKNRNQAPSVDRRECYRCRKRGHIAANCDAPAPVSRSESPSKEPKKTENANVAQDHTGSSRSKELPAMIYAL</sequence>
<evidence type="ECO:0000313" key="6">
    <source>
        <dbReference type="Proteomes" id="UP000602905"/>
    </source>
</evidence>
<dbReference type="GO" id="GO:0006397">
    <property type="term" value="P:mRNA processing"/>
    <property type="evidence" value="ECO:0007669"/>
    <property type="project" value="UniProtKB-KW"/>
</dbReference>
<dbReference type="GO" id="GO:0008270">
    <property type="term" value="F:zinc ion binding"/>
    <property type="evidence" value="ECO:0007669"/>
    <property type="project" value="UniProtKB-KW"/>
</dbReference>
<organism evidence="5 6">
    <name type="scientific">Rhizoctonia solani</name>
    <dbReference type="NCBI Taxonomy" id="456999"/>
    <lineage>
        <taxon>Eukaryota</taxon>
        <taxon>Fungi</taxon>
        <taxon>Dikarya</taxon>
        <taxon>Basidiomycota</taxon>
        <taxon>Agaricomycotina</taxon>
        <taxon>Agaricomycetes</taxon>
        <taxon>Cantharellales</taxon>
        <taxon>Ceratobasidiaceae</taxon>
        <taxon>Rhizoctonia</taxon>
    </lineage>
</organism>
<dbReference type="PANTHER" id="PTHR47481:SF7">
    <property type="entry name" value="CCHC-TYPE DOMAIN-CONTAINING PROTEIN"/>
    <property type="match status" value="1"/>
</dbReference>
<feature type="region of interest" description="Disordered" evidence="3">
    <location>
        <begin position="235"/>
        <end position="278"/>
    </location>
</feature>
<keyword evidence="2" id="KW-0863">Zinc-finger</keyword>
<dbReference type="SUPFAM" id="SSF57756">
    <property type="entry name" value="Retrovirus zinc finger-like domains"/>
    <property type="match status" value="1"/>
</dbReference>
<dbReference type="Proteomes" id="UP000602905">
    <property type="component" value="Unassembled WGS sequence"/>
</dbReference>
<feature type="non-terminal residue" evidence="5">
    <location>
        <position position="1"/>
    </location>
</feature>
<accession>A0A8H7LT25</accession>
<protein>
    <recommendedName>
        <fullName evidence="4">CCHC-type domain-containing protein</fullName>
    </recommendedName>
</protein>
<dbReference type="EMBL" id="JACYCD010000125">
    <property type="protein sequence ID" value="KAF8702232.1"/>
    <property type="molecule type" value="Genomic_DNA"/>
</dbReference>
<dbReference type="InterPro" id="IPR001878">
    <property type="entry name" value="Znf_CCHC"/>
</dbReference>
<comment type="caution">
    <text evidence="5">The sequence shown here is derived from an EMBL/GenBank/DDBJ whole genome shotgun (WGS) entry which is preliminary data.</text>
</comment>
<dbReference type="SMART" id="SM00343">
    <property type="entry name" value="ZnF_C2HC"/>
    <property type="match status" value="1"/>
</dbReference>
<feature type="compositionally biased region" description="Polar residues" evidence="3">
    <location>
        <begin position="255"/>
        <end position="266"/>
    </location>
</feature>
<dbReference type="PANTHER" id="PTHR47481">
    <property type="match status" value="1"/>
</dbReference>
<dbReference type="OrthoDB" id="2797670at2759"/>
<dbReference type="Pfam" id="PF14223">
    <property type="entry name" value="Retrotran_gag_2"/>
    <property type="match status" value="1"/>
</dbReference>
<keyword evidence="2" id="KW-0862">Zinc</keyword>
<keyword evidence="1" id="KW-0507">mRNA processing</keyword>
<dbReference type="AlphaFoldDB" id="A0A8H7LT25"/>